<name>A0A6J7VI40_9ZZZZ</name>
<evidence type="ECO:0000313" key="1">
    <source>
        <dbReference type="EMBL" id="CAB5077883.1"/>
    </source>
</evidence>
<sequence length="82" mass="9503">MVHPWKPERLKALHSFTANQNVLERVIKCVADVQRPRDVRGRNNDRVGQLARRRVCGEIAIRYPLGVERRFAIAGDEVGRER</sequence>
<proteinExistence type="predicted"/>
<accession>A0A6J7VI40</accession>
<reference evidence="1" key="1">
    <citation type="submission" date="2020-05" db="EMBL/GenBank/DDBJ databases">
        <authorList>
            <person name="Chiriac C."/>
            <person name="Salcher M."/>
            <person name="Ghai R."/>
            <person name="Kavagutti S V."/>
        </authorList>
    </citation>
    <scope>NUCLEOTIDE SEQUENCE</scope>
</reference>
<dbReference type="AlphaFoldDB" id="A0A6J7VI40"/>
<organism evidence="1">
    <name type="scientific">freshwater metagenome</name>
    <dbReference type="NCBI Taxonomy" id="449393"/>
    <lineage>
        <taxon>unclassified sequences</taxon>
        <taxon>metagenomes</taxon>
        <taxon>ecological metagenomes</taxon>
    </lineage>
</organism>
<dbReference type="EMBL" id="CAFBRC010000122">
    <property type="protein sequence ID" value="CAB5077883.1"/>
    <property type="molecule type" value="Genomic_DNA"/>
</dbReference>
<protein>
    <submittedName>
        <fullName evidence="1">Unannotated protein</fullName>
    </submittedName>
</protein>
<gene>
    <name evidence="1" type="ORF">UFOPK4367_01395</name>
</gene>